<evidence type="ECO:0000313" key="2">
    <source>
        <dbReference type="Proteomes" id="UP000593567"/>
    </source>
</evidence>
<sequence>MCMDLSLSLIITSSPKVTLTVSRTLAIICSLYELCWQSTLLAEADCNLEIDLQITARPLAVATCSNKYLN</sequence>
<reference evidence="1" key="1">
    <citation type="submission" date="2020-06" db="EMBL/GenBank/DDBJ databases">
        <title>Draft genome of Bugula neritina, a colonial animal packing powerful symbionts and potential medicines.</title>
        <authorList>
            <person name="Rayko M."/>
        </authorList>
    </citation>
    <scope>NUCLEOTIDE SEQUENCE [LARGE SCALE GENOMIC DNA]</scope>
    <source>
        <strain evidence="1">Kwan_BN1</strain>
    </source>
</reference>
<proteinExistence type="predicted"/>
<evidence type="ECO:0000313" key="1">
    <source>
        <dbReference type="EMBL" id="KAF6018142.1"/>
    </source>
</evidence>
<organism evidence="1 2">
    <name type="scientific">Bugula neritina</name>
    <name type="common">Brown bryozoan</name>
    <name type="synonym">Sertularia neritina</name>
    <dbReference type="NCBI Taxonomy" id="10212"/>
    <lineage>
        <taxon>Eukaryota</taxon>
        <taxon>Metazoa</taxon>
        <taxon>Spiralia</taxon>
        <taxon>Lophotrochozoa</taxon>
        <taxon>Bryozoa</taxon>
        <taxon>Gymnolaemata</taxon>
        <taxon>Cheilostomatida</taxon>
        <taxon>Flustrina</taxon>
        <taxon>Buguloidea</taxon>
        <taxon>Bugulidae</taxon>
        <taxon>Bugula</taxon>
    </lineage>
</organism>
<name>A0A7J7IW63_BUGNE</name>
<dbReference type="EMBL" id="VXIV02003333">
    <property type="protein sequence ID" value="KAF6018142.1"/>
    <property type="molecule type" value="Genomic_DNA"/>
</dbReference>
<comment type="caution">
    <text evidence="1">The sequence shown here is derived from an EMBL/GenBank/DDBJ whole genome shotgun (WGS) entry which is preliminary data.</text>
</comment>
<protein>
    <submittedName>
        <fullName evidence="1">Uncharacterized protein</fullName>
    </submittedName>
</protein>
<dbReference type="Proteomes" id="UP000593567">
    <property type="component" value="Unassembled WGS sequence"/>
</dbReference>
<dbReference type="AlphaFoldDB" id="A0A7J7IW63"/>
<keyword evidence="2" id="KW-1185">Reference proteome</keyword>
<accession>A0A7J7IW63</accession>
<gene>
    <name evidence="1" type="ORF">EB796_023551</name>
</gene>